<evidence type="ECO:0000313" key="1">
    <source>
        <dbReference type="EMBL" id="DAD67762.1"/>
    </source>
</evidence>
<proteinExistence type="predicted"/>
<sequence>MTELERKALLGDPEAQRECTEKRIVLSCWRCGGEAEVNELPIGGKPLYAVACKKHYCGAYGAGNRSAAKALEDWNTRPAPPIGRCGECKHSGDPSGLTMRYGQPGTLTCHHGPCNRRNVNKDDYCSYFEPKECGENAVD</sequence>
<protein>
    <submittedName>
        <fullName evidence="1">Restriction alleviation protein</fullName>
    </submittedName>
</protein>
<accession>A0A8S5LCS6</accession>
<name>A0A8S5LCS6_9CAUD</name>
<organism evidence="1">
    <name type="scientific">Myoviridae sp. ctngn1</name>
    <dbReference type="NCBI Taxonomy" id="2823551"/>
    <lineage>
        <taxon>Viruses</taxon>
        <taxon>Duplodnaviria</taxon>
        <taxon>Heunggongvirae</taxon>
        <taxon>Uroviricota</taxon>
        <taxon>Caudoviricetes</taxon>
    </lineage>
</organism>
<dbReference type="EMBL" id="BK014685">
    <property type="protein sequence ID" value="DAD67762.1"/>
    <property type="molecule type" value="Genomic_DNA"/>
</dbReference>
<reference evidence="1" key="1">
    <citation type="journal article" date="2021" name="Proc. Natl. Acad. Sci. U.S.A.">
        <title>A Catalog of Tens of Thousands of Viruses from Human Metagenomes Reveals Hidden Associations with Chronic Diseases.</title>
        <authorList>
            <person name="Tisza M.J."/>
            <person name="Buck C.B."/>
        </authorList>
    </citation>
    <scope>NUCLEOTIDE SEQUENCE</scope>
    <source>
        <strain evidence="1">Ctngn1</strain>
    </source>
</reference>